<name>A0A2H0UJD0_9BACT</name>
<gene>
    <name evidence="2" type="ORF">COU13_00640</name>
</gene>
<organism evidence="2 3">
    <name type="scientific">Candidatus Kaiserbacteria bacterium CG10_big_fil_rev_8_21_14_0_10_43_70</name>
    <dbReference type="NCBI Taxonomy" id="1974605"/>
    <lineage>
        <taxon>Bacteria</taxon>
        <taxon>Candidatus Kaiseribacteriota</taxon>
    </lineage>
</organism>
<dbReference type="EMBL" id="PFBF01000011">
    <property type="protein sequence ID" value="PIR86490.1"/>
    <property type="molecule type" value="Genomic_DNA"/>
</dbReference>
<comment type="caution">
    <text evidence="2">The sequence shown here is derived from an EMBL/GenBank/DDBJ whole genome shotgun (WGS) entry which is preliminary data.</text>
</comment>
<reference evidence="3" key="1">
    <citation type="submission" date="2017-09" db="EMBL/GenBank/DDBJ databases">
        <title>Depth-based differentiation of microbial function through sediment-hosted aquifers and enrichment of novel symbionts in the deep terrestrial subsurface.</title>
        <authorList>
            <person name="Probst A.J."/>
            <person name="Ladd B."/>
            <person name="Jarett J.K."/>
            <person name="Geller-Mcgrath D.E."/>
            <person name="Sieber C.M.K."/>
            <person name="Emerson J.B."/>
            <person name="Anantharaman K."/>
            <person name="Thomas B.C."/>
            <person name="Malmstrom R."/>
            <person name="Stieglmeier M."/>
            <person name="Klingl A."/>
            <person name="Woyke T."/>
            <person name="Ryan C.M."/>
            <person name="Banfield J.F."/>
        </authorList>
    </citation>
    <scope>NUCLEOTIDE SEQUENCE [LARGE SCALE GENOMIC DNA]</scope>
</reference>
<feature type="transmembrane region" description="Helical" evidence="1">
    <location>
        <begin position="6"/>
        <end position="23"/>
    </location>
</feature>
<dbReference type="AlphaFoldDB" id="A0A2H0UJD0"/>
<evidence type="ECO:0000256" key="1">
    <source>
        <dbReference type="SAM" id="Phobius"/>
    </source>
</evidence>
<evidence type="ECO:0000313" key="2">
    <source>
        <dbReference type="EMBL" id="PIR86490.1"/>
    </source>
</evidence>
<protein>
    <submittedName>
        <fullName evidence="2">Uncharacterized protein</fullName>
    </submittedName>
</protein>
<keyword evidence="1" id="KW-1133">Transmembrane helix</keyword>
<proteinExistence type="predicted"/>
<sequence length="252" mass="27502">MKTGAYVAVILAILVGAGFYLFYGGGSTENQEVLLTPQAEYFIQTVESETVARVGQPIEGFEPSMFIRAFPGIVHKDFDGVETEQGVYQVSNGAIVFILTDSSPEHSAARAITPSGMNTLLENISARLSLPIEDNEGIDAIISEITAVNLEEAIIGAWRSTDDENFTRKFDSNGTVTDTYDGQDLATSVGSWVILYDLSEEPANLPLIEGATYLKILFAEEALYFTISEISSNTLQLIYLDRGGALNFEREE</sequence>
<keyword evidence="1" id="KW-0812">Transmembrane</keyword>
<keyword evidence="1" id="KW-0472">Membrane</keyword>
<dbReference type="Proteomes" id="UP000230706">
    <property type="component" value="Unassembled WGS sequence"/>
</dbReference>
<accession>A0A2H0UJD0</accession>
<evidence type="ECO:0000313" key="3">
    <source>
        <dbReference type="Proteomes" id="UP000230706"/>
    </source>
</evidence>